<dbReference type="InterPro" id="IPR031158">
    <property type="entry name" value="GH10_AS"/>
</dbReference>
<evidence type="ECO:0000256" key="11">
    <source>
        <dbReference type="SAM" id="MobiDB-lite"/>
    </source>
</evidence>
<evidence type="ECO:0000313" key="14">
    <source>
        <dbReference type="Proteomes" id="UP001253848"/>
    </source>
</evidence>
<evidence type="ECO:0000256" key="8">
    <source>
        <dbReference type="ARBA" id="ARBA00023326"/>
    </source>
</evidence>
<keyword evidence="8 10" id="KW-0624">Polysaccharide degradation</keyword>
<evidence type="ECO:0000259" key="12">
    <source>
        <dbReference type="PROSITE" id="PS51760"/>
    </source>
</evidence>
<keyword evidence="14" id="KW-1185">Reference proteome</keyword>
<reference evidence="13 14" key="1">
    <citation type="submission" date="2023-09" db="EMBL/GenBank/DDBJ databases">
        <authorList>
            <person name="Rey-Velasco X."/>
        </authorList>
    </citation>
    <scope>NUCLEOTIDE SEQUENCE [LARGE SCALE GENOMIC DNA]</scope>
    <source>
        <strain evidence="13 14">F225</strain>
    </source>
</reference>
<evidence type="ECO:0000256" key="3">
    <source>
        <dbReference type="ARBA" id="ARBA00022651"/>
    </source>
</evidence>
<dbReference type="Pfam" id="PF00331">
    <property type="entry name" value="Glyco_hydro_10"/>
    <property type="match status" value="1"/>
</dbReference>
<keyword evidence="6 10" id="KW-0119">Carbohydrate metabolism</keyword>
<feature type="region of interest" description="Disordered" evidence="11">
    <location>
        <begin position="18"/>
        <end position="51"/>
    </location>
</feature>
<feature type="domain" description="GH10" evidence="12">
    <location>
        <begin position="80"/>
        <end position="387"/>
    </location>
</feature>
<dbReference type="EC" id="3.2.1.8" evidence="10"/>
<evidence type="ECO:0000256" key="4">
    <source>
        <dbReference type="ARBA" id="ARBA00022729"/>
    </source>
</evidence>
<dbReference type="PROSITE" id="PS51760">
    <property type="entry name" value="GH10_2"/>
    <property type="match status" value="1"/>
</dbReference>
<dbReference type="Gene3D" id="3.20.20.80">
    <property type="entry name" value="Glycosidases"/>
    <property type="match status" value="1"/>
</dbReference>
<name>A0ABU3DNP5_9FLAO</name>
<gene>
    <name evidence="13" type="ORF">RM541_03040</name>
</gene>
<evidence type="ECO:0000256" key="6">
    <source>
        <dbReference type="ARBA" id="ARBA00023277"/>
    </source>
</evidence>
<dbReference type="InterPro" id="IPR017853">
    <property type="entry name" value="GH"/>
</dbReference>
<keyword evidence="5 10" id="KW-0378">Hydrolase</keyword>
<proteinExistence type="inferred from homology"/>
<dbReference type="SMART" id="SM00633">
    <property type="entry name" value="Glyco_10"/>
    <property type="match status" value="1"/>
</dbReference>
<evidence type="ECO:0000256" key="1">
    <source>
        <dbReference type="ARBA" id="ARBA00000681"/>
    </source>
</evidence>
<dbReference type="PANTHER" id="PTHR31490:SF88">
    <property type="entry name" value="BETA-XYLANASE"/>
    <property type="match status" value="1"/>
</dbReference>
<dbReference type="Proteomes" id="UP001253848">
    <property type="component" value="Unassembled WGS sequence"/>
</dbReference>
<evidence type="ECO:0000256" key="5">
    <source>
        <dbReference type="ARBA" id="ARBA00022801"/>
    </source>
</evidence>
<comment type="similarity">
    <text evidence="2 10">Belongs to the glycosyl hydrolase 10 (cellulase F) family.</text>
</comment>
<dbReference type="InterPro" id="IPR001000">
    <property type="entry name" value="GH10_dom"/>
</dbReference>
<evidence type="ECO:0000256" key="7">
    <source>
        <dbReference type="ARBA" id="ARBA00023295"/>
    </source>
</evidence>
<evidence type="ECO:0000256" key="10">
    <source>
        <dbReference type="RuleBase" id="RU361174"/>
    </source>
</evidence>
<dbReference type="PROSITE" id="PS00591">
    <property type="entry name" value="GH10_1"/>
    <property type="match status" value="1"/>
</dbReference>
<dbReference type="EMBL" id="JAVRHN010000002">
    <property type="protein sequence ID" value="MDT0685321.1"/>
    <property type="molecule type" value="Genomic_DNA"/>
</dbReference>
<keyword evidence="7 10" id="KW-0326">Glycosidase</keyword>
<dbReference type="InterPro" id="IPR044846">
    <property type="entry name" value="GH10"/>
</dbReference>
<accession>A0ABU3DNP5</accession>
<keyword evidence="3" id="KW-0858">Xylan degradation</keyword>
<sequence length="393" mass="43941">MRNIIQLLVCLLVVSCSEGDDSPTEPIVDRPTGGESPVPGEGGDNGGTTDDPFLYNATENLKDVADFPIGNIVSANRLASTSATNQKFKEVLNQEFNSITAENDMKMANIFKGPDDYDFSDGDAIVAYAKENGFRVHGHTLVWHQSIPSWLQNFEGTDEEFSTLVEDYVKATVAHFAEETMTADGQEMTVVASWDVVNEVWDGSSLRNSLFRQRIGDDYAAKLFTWAREADPDVKLFYNDYNIAGEPSKRNAILNMVNNFKTNNVPIDGIGMQMHLNHNWPVDDLSTAIQDVVATGLLVHISELDVKVNYDDQISEFTEDRAQVQEEQYQRAAYNYTQVVPADQQYGITIWGFRDQDSWLYEGGSDWALLYDEDFNTKIAHRGMVAGLRGEAP</sequence>
<evidence type="ECO:0000313" key="13">
    <source>
        <dbReference type="EMBL" id="MDT0685321.1"/>
    </source>
</evidence>
<keyword evidence="4" id="KW-0732">Signal</keyword>
<evidence type="ECO:0000256" key="2">
    <source>
        <dbReference type="ARBA" id="ARBA00007495"/>
    </source>
</evidence>
<dbReference type="RefSeq" id="WP_311498753.1">
    <property type="nucleotide sequence ID" value="NZ_JAVRHN010000002.1"/>
</dbReference>
<organism evidence="13 14">
    <name type="scientific">Autumnicola psychrophila</name>
    <dbReference type="NCBI Taxonomy" id="3075592"/>
    <lineage>
        <taxon>Bacteria</taxon>
        <taxon>Pseudomonadati</taxon>
        <taxon>Bacteroidota</taxon>
        <taxon>Flavobacteriia</taxon>
        <taxon>Flavobacteriales</taxon>
        <taxon>Flavobacteriaceae</taxon>
        <taxon>Autumnicola</taxon>
    </lineage>
</organism>
<feature type="active site" description="Nucleophile" evidence="9">
    <location>
        <position position="303"/>
    </location>
</feature>
<dbReference type="SUPFAM" id="SSF51445">
    <property type="entry name" value="(Trans)glycosidases"/>
    <property type="match status" value="1"/>
</dbReference>
<dbReference type="PRINTS" id="PR00134">
    <property type="entry name" value="GLHYDRLASE10"/>
</dbReference>
<evidence type="ECO:0000256" key="9">
    <source>
        <dbReference type="PROSITE-ProRule" id="PRU10061"/>
    </source>
</evidence>
<comment type="catalytic activity">
    <reaction evidence="1 10">
        <text>Endohydrolysis of (1-&gt;4)-beta-D-xylosidic linkages in xylans.</text>
        <dbReference type="EC" id="3.2.1.8"/>
    </reaction>
</comment>
<dbReference type="PROSITE" id="PS51257">
    <property type="entry name" value="PROKAR_LIPOPROTEIN"/>
    <property type="match status" value="1"/>
</dbReference>
<protein>
    <recommendedName>
        <fullName evidence="10">Beta-xylanase</fullName>
        <ecNumber evidence="10">3.2.1.8</ecNumber>
    </recommendedName>
</protein>
<comment type="caution">
    <text evidence="13">The sequence shown here is derived from an EMBL/GenBank/DDBJ whole genome shotgun (WGS) entry which is preliminary data.</text>
</comment>
<dbReference type="PANTHER" id="PTHR31490">
    <property type="entry name" value="GLYCOSYL HYDROLASE"/>
    <property type="match status" value="1"/>
</dbReference>